<name>A0AAV1JTL2_9NEOP</name>
<evidence type="ECO:0000313" key="3">
    <source>
        <dbReference type="Proteomes" id="UP001497472"/>
    </source>
</evidence>
<dbReference type="EMBL" id="CAVLEF010000163">
    <property type="protein sequence ID" value="CAK1552846.1"/>
    <property type="molecule type" value="Genomic_DNA"/>
</dbReference>
<evidence type="ECO:0000313" key="2">
    <source>
        <dbReference type="EMBL" id="CAK1552846.1"/>
    </source>
</evidence>
<dbReference type="EMBL" id="CAVLEF010000002">
    <property type="protein sequence ID" value="CAK1541003.1"/>
    <property type="molecule type" value="Genomic_DNA"/>
</dbReference>
<evidence type="ECO:0000313" key="1">
    <source>
        <dbReference type="EMBL" id="CAK1541003.1"/>
    </source>
</evidence>
<dbReference type="AlphaFoldDB" id="A0AAV1JTL2"/>
<dbReference type="PANTHER" id="PTHR35617">
    <property type="entry name" value="PHAGE_INTEGRASE DOMAIN-CONTAINING PROTEIN"/>
    <property type="match status" value="1"/>
</dbReference>
<dbReference type="InterPro" id="IPR011010">
    <property type="entry name" value="DNA_brk_join_enz"/>
</dbReference>
<dbReference type="PANTHER" id="PTHR35617:SF3">
    <property type="entry name" value="CORE-BINDING (CB) DOMAIN-CONTAINING PROTEIN"/>
    <property type="match status" value="1"/>
</dbReference>
<protein>
    <recommendedName>
        <fullName evidence="4">Tyr recombinase domain-containing protein</fullName>
    </recommendedName>
</protein>
<gene>
    <name evidence="1" type="ORF">LNINA_LOCUS1020</name>
    <name evidence="2" type="ORF">LNINA_LOCUS11875</name>
</gene>
<dbReference type="SUPFAM" id="SSF56349">
    <property type="entry name" value="DNA breaking-rejoining enzymes"/>
    <property type="match status" value="1"/>
</dbReference>
<dbReference type="Proteomes" id="UP001497472">
    <property type="component" value="Unassembled WGS sequence"/>
</dbReference>
<proteinExistence type="predicted"/>
<accession>A0AAV1JTL2</accession>
<organism evidence="2 3">
    <name type="scientific">Leptosia nina</name>
    <dbReference type="NCBI Taxonomy" id="320188"/>
    <lineage>
        <taxon>Eukaryota</taxon>
        <taxon>Metazoa</taxon>
        <taxon>Ecdysozoa</taxon>
        <taxon>Arthropoda</taxon>
        <taxon>Hexapoda</taxon>
        <taxon>Insecta</taxon>
        <taxon>Pterygota</taxon>
        <taxon>Neoptera</taxon>
        <taxon>Endopterygota</taxon>
        <taxon>Lepidoptera</taxon>
        <taxon>Glossata</taxon>
        <taxon>Ditrysia</taxon>
        <taxon>Papilionoidea</taxon>
        <taxon>Pieridae</taxon>
        <taxon>Pierinae</taxon>
        <taxon>Leptosia</taxon>
    </lineage>
</organism>
<comment type="caution">
    <text evidence="2">The sequence shown here is derived from an EMBL/GenBank/DDBJ whole genome shotgun (WGS) entry which is preliminary data.</text>
</comment>
<sequence length="223" mass="25491">MPHRCGNRISLTPGDMTMTMETSWRDSTSKTYECAWNNWNKPRGLNPLHPTGEVLARFLADPHVVEDEANVFQSCRHTALLLILYSGRRIHDLTLLAADSKRMHQDPVFWVGHCTTLLRKKREERNLINLFLNIRRKPKAASRTFIAGWIKTLLVDAGIKASPGSLRSAVASKSSSKNCPLDEILSKENWRSLNTFARFYCKEVVPLDKNLTIFKVCLLRLDK</sequence>
<reference evidence="2 3" key="1">
    <citation type="submission" date="2023-11" db="EMBL/GenBank/DDBJ databases">
        <authorList>
            <person name="Okamura Y."/>
        </authorList>
    </citation>
    <scope>NUCLEOTIDE SEQUENCE [LARGE SCALE GENOMIC DNA]</scope>
</reference>
<dbReference type="GO" id="GO:0003677">
    <property type="term" value="F:DNA binding"/>
    <property type="evidence" value="ECO:0007669"/>
    <property type="project" value="InterPro"/>
</dbReference>
<evidence type="ECO:0008006" key="4">
    <source>
        <dbReference type="Google" id="ProtNLM"/>
    </source>
</evidence>
<keyword evidence="3" id="KW-1185">Reference proteome</keyword>